<name>A0ABY4IBG9_CHIFI</name>
<protein>
    <recommendedName>
        <fullName evidence="4">Por secretion system C-terminal sorting domain-containing protein</fullName>
    </recommendedName>
</protein>
<keyword evidence="3" id="KW-1185">Reference proteome</keyword>
<proteinExistence type="predicted"/>
<dbReference type="Proteomes" id="UP000830198">
    <property type="component" value="Chromosome"/>
</dbReference>
<organism evidence="2 3">
    <name type="scientific">Chitinophaga filiformis</name>
    <name type="common">Myxococcus filiformis</name>
    <name type="synonym">Flexibacter filiformis</name>
    <dbReference type="NCBI Taxonomy" id="104663"/>
    <lineage>
        <taxon>Bacteria</taxon>
        <taxon>Pseudomonadati</taxon>
        <taxon>Bacteroidota</taxon>
        <taxon>Chitinophagia</taxon>
        <taxon>Chitinophagales</taxon>
        <taxon>Chitinophagaceae</taxon>
        <taxon>Chitinophaga</taxon>
    </lineage>
</organism>
<evidence type="ECO:0000313" key="2">
    <source>
        <dbReference type="EMBL" id="UPK72146.1"/>
    </source>
</evidence>
<keyword evidence="1" id="KW-0732">Signal</keyword>
<evidence type="ECO:0008006" key="4">
    <source>
        <dbReference type="Google" id="ProtNLM"/>
    </source>
</evidence>
<evidence type="ECO:0000313" key="3">
    <source>
        <dbReference type="Proteomes" id="UP000830198"/>
    </source>
</evidence>
<accession>A0ABY4IBG9</accession>
<evidence type="ECO:0000256" key="1">
    <source>
        <dbReference type="SAM" id="SignalP"/>
    </source>
</evidence>
<dbReference type="EMBL" id="CP095855">
    <property type="protein sequence ID" value="UPK72146.1"/>
    <property type="molecule type" value="Genomic_DNA"/>
</dbReference>
<sequence>MRNLCILALLAGSLTLHPHGAQALPPVNWHTLATQENTLPVKLAAYGINAPVNIFRLDVNSIAVVYKKVNASCVSFSTGSKAGGIYIPTVTNGKKYYSRKIVIQ</sequence>
<feature type="signal peptide" evidence="1">
    <location>
        <begin position="1"/>
        <end position="23"/>
    </location>
</feature>
<gene>
    <name evidence="2" type="ORF">MYF79_12710</name>
</gene>
<reference evidence="2 3" key="1">
    <citation type="submission" date="2022-04" db="EMBL/GenBank/DDBJ databases">
        <title>The arsenic-methylating capacity of Chitinophaga filiformis YT5 during chitin decomposition.</title>
        <authorList>
            <person name="Chen G."/>
            <person name="Liang Y."/>
        </authorList>
    </citation>
    <scope>NUCLEOTIDE SEQUENCE [LARGE SCALE GENOMIC DNA]</scope>
    <source>
        <strain evidence="2 3">YT5</strain>
    </source>
</reference>
<dbReference type="RefSeq" id="WP_247814229.1">
    <property type="nucleotide sequence ID" value="NZ_CP095855.1"/>
</dbReference>
<feature type="chain" id="PRO_5046093196" description="Por secretion system C-terminal sorting domain-containing protein" evidence="1">
    <location>
        <begin position="24"/>
        <end position="104"/>
    </location>
</feature>